<dbReference type="Gene3D" id="3.40.710.10">
    <property type="entry name" value="DD-peptidase/beta-lactamase superfamily"/>
    <property type="match status" value="1"/>
</dbReference>
<feature type="region of interest" description="Disordered" evidence="1">
    <location>
        <begin position="19"/>
        <end position="77"/>
    </location>
</feature>
<dbReference type="Pfam" id="PF13354">
    <property type="entry name" value="Beta-lactamase2"/>
    <property type="match status" value="1"/>
</dbReference>
<dbReference type="Gene3D" id="1.10.8.620">
    <property type="entry name" value="ORF12 helical bundle domain-like"/>
    <property type="match status" value="1"/>
</dbReference>
<dbReference type="GO" id="GO:0016787">
    <property type="term" value="F:hydrolase activity"/>
    <property type="evidence" value="ECO:0007669"/>
    <property type="project" value="UniProtKB-KW"/>
</dbReference>
<dbReference type="InterPro" id="IPR040846">
    <property type="entry name" value="ORF_12_N"/>
</dbReference>
<gene>
    <name evidence="5" type="ORF">NF556_04060</name>
</gene>
<feature type="chain" id="PRO_5046800492" evidence="2">
    <location>
        <begin position="22"/>
        <end position="492"/>
    </location>
</feature>
<proteinExistence type="predicted"/>
<dbReference type="EMBL" id="CP099489">
    <property type="protein sequence ID" value="USQ80838.1"/>
    <property type="molecule type" value="Genomic_DNA"/>
</dbReference>
<dbReference type="InterPro" id="IPR045155">
    <property type="entry name" value="Beta-lactam_cat"/>
</dbReference>
<sequence>MRGTVAIACAAVLLTAGCSTGGDPSEEAGVGEVTQTASGSGPDASQESLPVTTAPDDGAGATSTAAPAPPTDLGALDGPLREASQWVLDQLAPGATGPSAEEAEARFASDFLDQVPADQLELVFATFREGAPLTLTGVEDVQEHPDGSAGTVLTLSGDDPIRLSIRVDADGLISGLLLQPGTPSDLPEVSSWDGLDGQFAALGGTNQVFVGEVADGACETVHQTSDQPEPAPSGSVFKLIVLSAVVEAIGAGELTWDEDLTIVPELKSLPTGELQDRADGSTVPVREAAGLMISISDNTATDLLMDAVGPERLQAAVERVSDDPDRLTPLLSTRQLFQLGWNAPEVREQWAQADVSEREQLVQELPEDLSALQGNPFAVNEVLWPEGVGWFLTGEEICTAHAVLQDQADTEAGQPVRDILSANPGLPVPEGATYQGFKGGSVPGVLAYSFYVEDGEEGAGTVLSVQISHERAIMANSFTELTQSALGLLVTP</sequence>
<dbReference type="Pfam" id="PF18042">
    <property type="entry name" value="ORF_12_N"/>
    <property type="match status" value="1"/>
</dbReference>
<keyword evidence="6" id="KW-1185">Reference proteome</keyword>
<dbReference type="InterPro" id="IPR000871">
    <property type="entry name" value="Beta-lactam_class-A"/>
</dbReference>
<evidence type="ECO:0000259" key="4">
    <source>
        <dbReference type="Pfam" id="PF18042"/>
    </source>
</evidence>
<evidence type="ECO:0000259" key="3">
    <source>
        <dbReference type="Pfam" id="PF13354"/>
    </source>
</evidence>
<feature type="domain" description="ORF 12 gene product N-terminal" evidence="4">
    <location>
        <begin position="80"/>
        <end position="173"/>
    </location>
</feature>
<evidence type="ECO:0000313" key="5">
    <source>
        <dbReference type="EMBL" id="USQ80838.1"/>
    </source>
</evidence>
<accession>A0ABY4YWU2</accession>
<feature type="compositionally biased region" description="Polar residues" evidence="1">
    <location>
        <begin position="33"/>
        <end position="51"/>
    </location>
</feature>
<dbReference type="Gene3D" id="3.10.450.280">
    <property type="match status" value="1"/>
</dbReference>
<evidence type="ECO:0000313" key="6">
    <source>
        <dbReference type="Proteomes" id="UP001056455"/>
    </source>
</evidence>
<dbReference type="SUPFAM" id="SSF56601">
    <property type="entry name" value="beta-lactamase/transpeptidase-like"/>
    <property type="match status" value="1"/>
</dbReference>
<feature type="domain" description="Beta-lactamase class A catalytic" evidence="3">
    <location>
        <begin position="229"/>
        <end position="328"/>
    </location>
</feature>
<protein>
    <submittedName>
        <fullName evidence="5">Serine hydrolase</fullName>
    </submittedName>
</protein>
<organism evidence="5 6">
    <name type="scientific">Ornithinimicrobium faecis</name>
    <dbReference type="NCBI Taxonomy" id="2934158"/>
    <lineage>
        <taxon>Bacteria</taxon>
        <taxon>Bacillati</taxon>
        <taxon>Actinomycetota</taxon>
        <taxon>Actinomycetes</taxon>
        <taxon>Micrococcales</taxon>
        <taxon>Ornithinimicrobiaceae</taxon>
        <taxon>Ornithinimicrobium</taxon>
    </lineage>
</organism>
<feature type="compositionally biased region" description="Low complexity" evidence="1">
    <location>
        <begin position="52"/>
        <end position="66"/>
    </location>
</feature>
<dbReference type="RefSeq" id="WP_252594226.1">
    <property type="nucleotide sequence ID" value="NZ_CP099489.1"/>
</dbReference>
<feature type="signal peptide" evidence="2">
    <location>
        <begin position="1"/>
        <end position="21"/>
    </location>
</feature>
<evidence type="ECO:0000256" key="2">
    <source>
        <dbReference type="SAM" id="SignalP"/>
    </source>
</evidence>
<keyword evidence="5" id="KW-0378">Hydrolase</keyword>
<reference evidence="5" key="1">
    <citation type="submission" date="2022-06" db="EMBL/GenBank/DDBJ databases">
        <title>Ornithinimicrobium HY1793.</title>
        <authorList>
            <person name="Huang Y."/>
        </authorList>
    </citation>
    <scope>NUCLEOTIDE SEQUENCE</scope>
    <source>
        <strain evidence="5">HY1793</strain>
    </source>
</reference>
<dbReference type="Proteomes" id="UP001056455">
    <property type="component" value="Chromosome"/>
</dbReference>
<dbReference type="PROSITE" id="PS51257">
    <property type="entry name" value="PROKAR_LIPOPROTEIN"/>
    <property type="match status" value="1"/>
</dbReference>
<keyword evidence="2" id="KW-0732">Signal</keyword>
<name>A0ABY4YWU2_9MICO</name>
<dbReference type="PANTHER" id="PTHR35333">
    <property type="entry name" value="BETA-LACTAMASE"/>
    <property type="match status" value="1"/>
</dbReference>
<evidence type="ECO:0000256" key="1">
    <source>
        <dbReference type="SAM" id="MobiDB-lite"/>
    </source>
</evidence>
<dbReference type="PANTHER" id="PTHR35333:SF5">
    <property type="entry name" value="CONSERVED LIPOPROTEIN LPQF-RELATED"/>
    <property type="match status" value="1"/>
</dbReference>
<dbReference type="InterPro" id="IPR012338">
    <property type="entry name" value="Beta-lactam/transpept-like"/>
</dbReference>